<keyword evidence="4" id="KW-0472">Membrane</keyword>
<organism evidence="7 9">
    <name type="scientific">Pseudomonas synxantha</name>
    <dbReference type="NCBI Taxonomy" id="47883"/>
    <lineage>
        <taxon>Bacteria</taxon>
        <taxon>Pseudomonadati</taxon>
        <taxon>Pseudomonadota</taxon>
        <taxon>Gammaproteobacteria</taxon>
        <taxon>Pseudomonadales</taxon>
        <taxon>Pseudomonadaceae</taxon>
        <taxon>Pseudomonas</taxon>
    </lineage>
</organism>
<evidence type="ECO:0000256" key="1">
    <source>
        <dbReference type="ARBA" id="ARBA00004167"/>
    </source>
</evidence>
<protein>
    <submittedName>
        <fullName evidence="7">Ferric siderophore transport system, periplasmic binding protein TonB</fullName>
    </submittedName>
</protein>
<evidence type="ECO:0000313" key="8">
    <source>
        <dbReference type="Proteomes" id="UP000033099"/>
    </source>
</evidence>
<gene>
    <name evidence="7" type="ORF">C4K03_0321</name>
    <name evidence="6" type="ORF">VO64_3401</name>
</gene>
<dbReference type="Proteomes" id="UP000033099">
    <property type="component" value="Chromosome"/>
</dbReference>
<dbReference type="RefSeq" id="WP_046070498.1">
    <property type="nucleotide sequence ID" value="NZ_CP027754.1"/>
</dbReference>
<dbReference type="PROSITE" id="PS52015">
    <property type="entry name" value="TONB_CTD"/>
    <property type="match status" value="1"/>
</dbReference>
<dbReference type="SUPFAM" id="SSF74653">
    <property type="entry name" value="TolA/TonB C-terminal domain"/>
    <property type="match status" value="1"/>
</dbReference>
<dbReference type="EMBL" id="CP011117">
    <property type="protein sequence ID" value="AKA83947.1"/>
    <property type="molecule type" value="Genomic_DNA"/>
</dbReference>
<dbReference type="PROSITE" id="PS51257">
    <property type="entry name" value="PROKAR_LIPOPROTEIN"/>
    <property type="match status" value="1"/>
</dbReference>
<evidence type="ECO:0000313" key="7">
    <source>
        <dbReference type="EMBL" id="AZE52508.1"/>
    </source>
</evidence>
<feature type="domain" description="TonB C-terminal" evidence="5">
    <location>
        <begin position="29"/>
        <end position="127"/>
    </location>
</feature>
<evidence type="ECO:0000313" key="9">
    <source>
        <dbReference type="Proteomes" id="UP000268696"/>
    </source>
</evidence>
<evidence type="ECO:0000256" key="4">
    <source>
        <dbReference type="ARBA" id="ARBA00023136"/>
    </source>
</evidence>
<dbReference type="InterPro" id="IPR037682">
    <property type="entry name" value="TonB_C"/>
</dbReference>
<comment type="subcellular location">
    <subcellularLocation>
        <location evidence="1">Membrane</location>
        <topology evidence="1">Single-pass membrane protein</topology>
    </subcellularLocation>
</comment>
<dbReference type="KEGG" id="pfb:VO64_3401"/>
<dbReference type="InterPro" id="IPR006260">
    <property type="entry name" value="TonB/TolA_C"/>
</dbReference>
<dbReference type="GO" id="GO:0055085">
    <property type="term" value="P:transmembrane transport"/>
    <property type="evidence" value="ECO:0007669"/>
    <property type="project" value="InterPro"/>
</dbReference>
<evidence type="ECO:0000313" key="6">
    <source>
        <dbReference type="EMBL" id="AKA83947.1"/>
    </source>
</evidence>
<evidence type="ECO:0000256" key="2">
    <source>
        <dbReference type="ARBA" id="ARBA00022692"/>
    </source>
</evidence>
<dbReference type="EMBL" id="CP027754">
    <property type="protein sequence ID" value="AZE52508.1"/>
    <property type="molecule type" value="Genomic_DNA"/>
</dbReference>
<keyword evidence="2" id="KW-0812">Transmembrane</keyword>
<reference evidence="7 9" key="2">
    <citation type="submission" date="2018-03" db="EMBL/GenBank/DDBJ databases">
        <title>Diversity of phytobeneficial traits revealed by whole-genome analysis of worldwide-isolated phenazine-producing Pseudomonas spp.</title>
        <authorList>
            <person name="Biessy A."/>
            <person name="Novinscak A."/>
            <person name="Blom J."/>
            <person name="Leger G."/>
            <person name="Thomashow L.S."/>
            <person name="Cazorla F.M."/>
            <person name="Josic D."/>
            <person name="Filion M."/>
        </authorList>
    </citation>
    <scope>NUCLEOTIDE SEQUENCE [LARGE SCALE GENOMIC DNA]</scope>
    <source>
        <strain evidence="7 9">30B</strain>
    </source>
</reference>
<dbReference type="Gene3D" id="3.30.1150.10">
    <property type="match status" value="1"/>
</dbReference>
<evidence type="ECO:0000256" key="3">
    <source>
        <dbReference type="ARBA" id="ARBA00022989"/>
    </source>
</evidence>
<keyword evidence="3" id="KW-1133">Transmembrane helix</keyword>
<dbReference type="AlphaFoldDB" id="A0A0E3MQS1"/>
<reference evidence="6" key="3">
    <citation type="submission" date="2018-04" db="EMBL/GenBank/DDBJ databases">
        <authorList>
            <person name="Roquigny R."/>
            <person name="Arseneault T."/>
            <person name="Joly D."/>
            <person name="Gadkar V.J."/>
            <person name="Novinscak A."/>
            <person name="Filion M."/>
        </authorList>
    </citation>
    <scope>NUCLEOTIDE SEQUENCE</scope>
    <source>
        <strain evidence="6">LBUM223</strain>
    </source>
</reference>
<reference evidence="6 8" key="1">
    <citation type="journal article" date="2015" name="Genome Announc.">
        <title>Complete Genome Sequence of Biocontrol Strain Pseudomonas fluorescens LBUM223.</title>
        <authorList>
            <person name="Roquigny R."/>
            <person name="Arseneault T."/>
            <person name="Gadkar V.J."/>
            <person name="Novinscak A."/>
            <person name="Joly D.L."/>
            <person name="Filion M."/>
        </authorList>
    </citation>
    <scope>NUCLEOTIDE SEQUENCE [LARGE SCALE GENOMIC DNA]</scope>
    <source>
        <strain evidence="6 8">LBUM223</strain>
    </source>
</reference>
<accession>A0A0E3MQS1</accession>
<proteinExistence type="predicted"/>
<evidence type="ECO:0000259" key="5">
    <source>
        <dbReference type="PROSITE" id="PS52015"/>
    </source>
</evidence>
<name>A0A0E3MQS1_9PSED</name>
<dbReference type="GO" id="GO:0016020">
    <property type="term" value="C:membrane"/>
    <property type="evidence" value="ECO:0007669"/>
    <property type="project" value="UniProtKB-SubCell"/>
</dbReference>
<dbReference type="NCBIfam" id="TIGR01352">
    <property type="entry name" value="tonB_Cterm"/>
    <property type="match status" value="1"/>
</dbReference>
<dbReference type="Proteomes" id="UP000268696">
    <property type="component" value="Chromosome"/>
</dbReference>
<sequence>MKYCWIALALLLGACARTPSPEQLAEQQLWEQQLITHIHLFKFYPANAQAQGLEGQVNIEFIIDAHGNLLRQRVISHSGSELFVAAVQASLPAASPMPAPPASVLKDGEVEVRAPFVFCLTPSCAGQATRQGAIETEERNTAIE</sequence>
<dbReference type="Pfam" id="PF03544">
    <property type="entry name" value="TonB_C"/>
    <property type="match status" value="1"/>
</dbReference>